<protein>
    <submittedName>
        <fullName evidence="1">Uncharacterized protein</fullName>
    </submittedName>
</protein>
<dbReference type="Proteomes" id="UP000282211">
    <property type="component" value="Unassembled WGS sequence"/>
</dbReference>
<proteinExistence type="predicted"/>
<comment type="caution">
    <text evidence="1">The sequence shown here is derived from an EMBL/GenBank/DDBJ whole genome shotgun (WGS) entry which is preliminary data.</text>
</comment>
<dbReference type="AlphaFoldDB" id="A0A420WCT5"/>
<name>A0A420WCT5_9PROT</name>
<gene>
    <name evidence="1" type="ORF">DES40_1613</name>
</gene>
<evidence type="ECO:0000313" key="1">
    <source>
        <dbReference type="EMBL" id="RKQ68839.1"/>
    </source>
</evidence>
<reference evidence="1 2" key="1">
    <citation type="submission" date="2018-10" db="EMBL/GenBank/DDBJ databases">
        <title>Genomic Encyclopedia of Type Strains, Phase IV (KMG-IV): sequencing the most valuable type-strain genomes for metagenomic binning, comparative biology and taxonomic classification.</title>
        <authorList>
            <person name="Goeker M."/>
        </authorList>
    </citation>
    <scope>NUCLEOTIDE SEQUENCE [LARGE SCALE GENOMIC DNA]</scope>
    <source>
        <strain evidence="1 2">DSM 22008</strain>
    </source>
</reference>
<organism evidence="1 2">
    <name type="scientific">Litorimonas taeanensis</name>
    <dbReference type="NCBI Taxonomy" id="568099"/>
    <lineage>
        <taxon>Bacteria</taxon>
        <taxon>Pseudomonadati</taxon>
        <taxon>Pseudomonadota</taxon>
        <taxon>Alphaproteobacteria</taxon>
        <taxon>Maricaulales</taxon>
        <taxon>Robiginitomaculaceae</taxon>
    </lineage>
</organism>
<dbReference type="EMBL" id="RBII01000002">
    <property type="protein sequence ID" value="RKQ68839.1"/>
    <property type="molecule type" value="Genomic_DNA"/>
</dbReference>
<keyword evidence="2" id="KW-1185">Reference proteome</keyword>
<dbReference type="RefSeq" id="WP_121100583.1">
    <property type="nucleotide sequence ID" value="NZ_RBII01000002.1"/>
</dbReference>
<sequence length="265" mass="29260">MSKLINMKNGPKAYTSEEIQTLKEDLNAFSNGDSRLLVVRYKITEPSQAVLDVVFCSMLLSNYLLIGSGSGRMTKLIDLVGVGSRFSDGQSYGALNYGRALLSGGFASFKNLKQWCHMLGLDSSDEIAGMSKYSEIQSFLQTTSTQTLSSFDLEVAEASISIGGVFDGEERFRKFEVVQKSSLATTVSCDGMTLPLQFDQVSDFNSVIVRNTISRNVIQLDMDMSRVDEFLKDFAVATKYLCNLNFMRSYPTSMQSSLERPSGVS</sequence>
<evidence type="ECO:0000313" key="2">
    <source>
        <dbReference type="Proteomes" id="UP000282211"/>
    </source>
</evidence>
<accession>A0A420WCT5</accession>
<dbReference type="InParanoid" id="A0A420WCT5"/>